<dbReference type="InterPro" id="IPR036388">
    <property type="entry name" value="WH-like_DNA-bd_sf"/>
</dbReference>
<dbReference type="InterPro" id="IPR039422">
    <property type="entry name" value="MarR/SlyA-like"/>
</dbReference>
<dbReference type="PANTHER" id="PTHR33164:SF5">
    <property type="entry name" value="ORGANIC HYDROPEROXIDE RESISTANCE TRANSCRIPTIONAL REGULATOR"/>
    <property type="match status" value="1"/>
</dbReference>
<name>A0A9D1DYF0_9FIRM</name>
<reference evidence="6" key="2">
    <citation type="journal article" date="2021" name="PeerJ">
        <title>Extensive microbial diversity within the chicken gut microbiome revealed by metagenomics and culture.</title>
        <authorList>
            <person name="Gilroy R."/>
            <person name="Ravi A."/>
            <person name="Getino M."/>
            <person name="Pursley I."/>
            <person name="Horton D.L."/>
            <person name="Alikhan N.F."/>
            <person name="Baker D."/>
            <person name="Gharbi K."/>
            <person name="Hall N."/>
            <person name="Watson M."/>
            <person name="Adriaenssens E.M."/>
            <person name="Foster-Nyarko E."/>
            <person name="Jarju S."/>
            <person name="Secka A."/>
            <person name="Antonio M."/>
            <person name="Oren A."/>
            <person name="Chaudhuri R.R."/>
            <person name="La Ragione R."/>
            <person name="Hildebrand F."/>
            <person name="Pallen M.J."/>
        </authorList>
    </citation>
    <scope>NUCLEOTIDE SEQUENCE</scope>
    <source>
        <strain evidence="6">CHK189-12415</strain>
    </source>
</reference>
<dbReference type="EMBL" id="DVHA01000214">
    <property type="protein sequence ID" value="HIR61257.1"/>
    <property type="molecule type" value="Genomic_DNA"/>
</dbReference>
<dbReference type="InterPro" id="IPR000835">
    <property type="entry name" value="HTH_MarR-typ"/>
</dbReference>
<feature type="domain" description="HTH marR-type" evidence="5">
    <location>
        <begin position="1"/>
        <end position="131"/>
    </location>
</feature>
<dbReference type="PROSITE" id="PS50995">
    <property type="entry name" value="HTH_MARR_2"/>
    <property type="match status" value="1"/>
</dbReference>
<gene>
    <name evidence="6" type="ORF">IAB37_06775</name>
</gene>
<dbReference type="GO" id="GO:0005737">
    <property type="term" value="C:cytoplasm"/>
    <property type="evidence" value="ECO:0007669"/>
    <property type="project" value="UniProtKB-SubCell"/>
</dbReference>
<dbReference type="InterPro" id="IPR036390">
    <property type="entry name" value="WH_DNA-bd_sf"/>
</dbReference>
<evidence type="ECO:0000256" key="2">
    <source>
        <dbReference type="ARBA" id="ARBA00023015"/>
    </source>
</evidence>
<evidence type="ECO:0000313" key="7">
    <source>
        <dbReference type="Proteomes" id="UP000824241"/>
    </source>
</evidence>
<proteinExistence type="predicted"/>
<comment type="caution">
    <text evidence="6">The sequence shown here is derived from an EMBL/GenBank/DDBJ whole genome shotgun (WGS) entry which is preliminary data.</text>
</comment>
<keyword evidence="4" id="KW-0804">Transcription</keyword>
<dbReference type="InterPro" id="IPR023187">
    <property type="entry name" value="Tscrpt_reg_MarR-type_CS"/>
</dbReference>
<comment type="subcellular location">
    <subcellularLocation>
        <location evidence="1">Cytoplasm</location>
    </subcellularLocation>
</comment>
<sequence length="135" mass="15707">MFKFIHLTAENRFNQNLQALNLTSSQMHILIYLDHCERVGKKVNQRDIEKHLHLSNPTITGLLQRMEAKGFITRTVSETDGRNKEIAQTDMSRAIHAEMHKRLDAENARMVQGMSEQEVAQLKDLLQRILDNIRE</sequence>
<dbReference type="GO" id="GO:0006950">
    <property type="term" value="P:response to stress"/>
    <property type="evidence" value="ECO:0007669"/>
    <property type="project" value="TreeGrafter"/>
</dbReference>
<dbReference type="GO" id="GO:0003700">
    <property type="term" value="F:DNA-binding transcription factor activity"/>
    <property type="evidence" value="ECO:0007669"/>
    <property type="project" value="InterPro"/>
</dbReference>
<evidence type="ECO:0000256" key="1">
    <source>
        <dbReference type="ARBA" id="ARBA00004496"/>
    </source>
</evidence>
<evidence type="ECO:0000259" key="5">
    <source>
        <dbReference type="PROSITE" id="PS50995"/>
    </source>
</evidence>
<organism evidence="6 7">
    <name type="scientific">Candidatus Faecivivens stercoravium</name>
    <dbReference type="NCBI Taxonomy" id="2840803"/>
    <lineage>
        <taxon>Bacteria</taxon>
        <taxon>Bacillati</taxon>
        <taxon>Bacillota</taxon>
        <taxon>Clostridia</taxon>
        <taxon>Eubacteriales</taxon>
        <taxon>Oscillospiraceae</taxon>
        <taxon>Oscillospiraceae incertae sedis</taxon>
        <taxon>Candidatus Faecivivens</taxon>
    </lineage>
</organism>
<dbReference type="PRINTS" id="PR00598">
    <property type="entry name" value="HTHMARR"/>
</dbReference>
<dbReference type="PANTHER" id="PTHR33164">
    <property type="entry name" value="TRANSCRIPTIONAL REGULATOR, MARR FAMILY"/>
    <property type="match status" value="1"/>
</dbReference>
<reference evidence="6" key="1">
    <citation type="submission" date="2020-10" db="EMBL/GenBank/DDBJ databases">
        <authorList>
            <person name="Gilroy R."/>
        </authorList>
    </citation>
    <scope>NUCLEOTIDE SEQUENCE</scope>
    <source>
        <strain evidence="6">CHK189-12415</strain>
    </source>
</reference>
<dbReference type="AlphaFoldDB" id="A0A9D1DYF0"/>
<keyword evidence="2" id="KW-0805">Transcription regulation</keyword>
<protein>
    <submittedName>
        <fullName evidence="6">MarR family transcriptional regulator</fullName>
    </submittedName>
</protein>
<dbReference type="SMART" id="SM00347">
    <property type="entry name" value="HTH_MARR"/>
    <property type="match status" value="1"/>
</dbReference>
<dbReference type="Proteomes" id="UP000824241">
    <property type="component" value="Unassembled WGS sequence"/>
</dbReference>
<evidence type="ECO:0000256" key="3">
    <source>
        <dbReference type="ARBA" id="ARBA00023125"/>
    </source>
</evidence>
<dbReference type="SUPFAM" id="SSF46785">
    <property type="entry name" value="Winged helix' DNA-binding domain"/>
    <property type="match status" value="1"/>
</dbReference>
<dbReference type="Pfam" id="PF12802">
    <property type="entry name" value="MarR_2"/>
    <property type="match status" value="1"/>
</dbReference>
<dbReference type="GO" id="GO:0003677">
    <property type="term" value="F:DNA binding"/>
    <property type="evidence" value="ECO:0007669"/>
    <property type="project" value="UniProtKB-KW"/>
</dbReference>
<accession>A0A9D1DYF0</accession>
<dbReference type="PROSITE" id="PS01117">
    <property type="entry name" value="HTH_MARR_1"/>
    <property type="match status" value="1"/>
</dbReference>
<evidence type="ECO:0000313" key="6">
    <source>
        <dbReference type="EMBL" id="HIR61257.1"/>
    </source>
</evidence>
<keyword evidence="3" id="KW-0238">DNA-binding</keyword>
<evidence type="ECO:0000256" key="4">
    <source>
        <dbReference type="ARBA" id="ARBA00023163"/>
    </source>
</evidence>
<dbReference type="Gene3D" id="1.10.10.10">
    <property type="entry name" value="Winged helix-like DNA-binding domain superfamily/Winged helix DNA-binding domain"/>
    <property type="match status" value="1"/>
</dbReference>